<keyword evidence="3" id="KW-1185">Reference proteome</keyword>
<proteinExistence type="predicted"/>
<feature type="domain" description="Putative plant transposon protein" evidence="1">
    <location>
        <begin position="38"/>
        <end position="103"/>
    </location>
</feature>
<dbReference type="EMBL" id="JAVYJV010000004">
    <property type="protein sequence ID" value="KAK4372967.1"/>
    <property type="molecule type" value="Genomic_DNA"/>
</dbReference>
<dbReference type="AlphaFoldDB" id="A0AAE1VKY3"/>
<evidence type="ECO:0000313" key="3">
    <source>
        <dbReference type="Proteomes" id="UP001291623"/>
    </source>
</evidence>
<sequence length="138" mass="15899">MPYITHNRTDPPIPLLVPIANKSLGLRLLFHNTENGKAQVLPSKNDNDISLKKAIIIASLMSRFMVDVGKIIWKEIMERAIRTNTSLPFSSLITALCQKSKVPKIDRIDRWQLYHRHTTSQEVGMMKTPYKKRTKTEE</sequence>
<dbReference type="Proteomes" id="UP001291623">
    <property type="component" value="Unassembled WGS sequence"/>
</dbReference>
<gene>
    <name evidence="2" type="ORF">RND71_008351</name>
</gene>
<dbReference type="InterPro" id="IPR046796">
    <property type="entry name" value="Transposase_32_dom"/>
</dbReference>
<organism evidence="2 3">
    <name type="scientific">Anisodus tanguticus</name>
    <dbReference type="NCBI Taxonomy" id="243964"/>
    <lineage>
        <taxon>Eukaryota</taxon>
        <taxon>Viridiplantae</taxon>
        <taxon>Streptophyta</taxon>
        <taxon>Embryophyta</taxon>
        <taxon>Tracheophyta</taxon>
        <taxon>Spermatophyta</taxon>
        <taxon>Magnoliopsida</taxon>
        <taxon>eudicotyledons</taxon>
        <taxon>Gunneridae</taxon>
        <taxon>Pentapetalae</taxon>
        <taxon>asterids</taxon>
        <taxon>lamiids</taxon>
        <taxon>Solanales</taxon>
        <taxon>Solanaceae</taxon>
        <taxon>Solanoideae</taxon>
        <taxon>Hyoscyameae</taxon>
        <taxon>Anisodus</taxon>
    </lineage>
</organism>
<accession>A0AAE1VKY3</accession>
<comment type="caution">
    <text evidence="2">The sequence shown here is derived from an EMBL/GenBank/DDBJ whole genome shotgun (WGS) entry which is preliminary data.</text>
</comment>
<evidence type="ECO:0000313" key="2">
    <source>
        <dbReference type="EMBL" id="KAK4372967.1"/>
    </source>
</evidence>
<protein>
    <recommendedName>
        <fullName evidence="1">Putative plant transposon protein domain-containing protein</fullName>
    </recommendedName>
</protein>
<name>A0AAE1VKY3_9SOLA</name>
<dbReference type="Pfam" id="PF20167">
    <property type="entry name" value="Transposase_32"/>
    <property type="match status" value="1"/>
</dbReference>
<evidence type="ECO:0000259" key="1">
    <source>
        <dbReference type="Pfam" id="PF20167"/>
    </source>
</evidence>
<reference evidence="2" key="1">
    <citation type="submission" date="2023-12" db="EMBL/GenBank/DDBJ databases">
        <title>Genome assembly of Anisodus tanguticus.</title>
        <authorList>
            <person name="Wang Y.-J."/>
        </authorList>
    </citation>
    <scope>NUCLEOTIDE SEQUENCE</scope>
    <source>
        <strain evidence="2">KB-2021</strain>
        <tissue evidence="2">Leaf</tissue>
    </source>
</reference>